<dbReference type="Proteomes" id="UP001599542">
    <property type="component" value="Unassembled WGS sequence"/>
</dbReference>
<reference evidence="1 2" key="1">
    <citation type="submission" date="2024-09" db="EMBL/GenBank/DDBJ databases">
        <title>The Natural Products Discovery Center: Release of the First 8490 Sequenced Strains for Exploring Actinobacteria Biosynthetic Diversity.</title>
        <authorList>
            <person name="Kalkreuter E."/>
            <person name="Kautsar S.A."/>
            <person name="Yang D."/>
            <person name="Bader C.D."/>
            <person name="Teijaro C.N."/>
            <person name="Fluegel L."/>
            <person name="Davis C.M."/>
            <person name="Simpson J.R."/>
            <person name="Lauterbach L."/>
            <person name="Steele A.D."/>
            <person name="Gui C."/>
            <person name="Meng S."/>
            <person name="Li G."/>
            <person name="Viehrig K."/>
            <person name="Ye F."/>
            <person name="Su P."/>
            <person name="Kiefer A.F."/>
            <person name="Nichols A."/>
            <person name="Cepeda A.J."/>
            <person name="Yan W."/>
            <person name="Fan B."/>
            <person name="Jiang Y."/>
            <person name="Adhikari A."/>
            <person name="Zheng C.-J."/>
            <person name="Schuster L."/>
            <person name="Cowan T.M."/>
            <person name="Smanski M.J."/>
            <person name="Chevrette M.G."/>
            <person name="De Carvalho L.P.S."/>
            <person name="Shen B."/>
        </authorList>
    </citation>
    <scope>NUCLEOTIDE SEQUENCE [LARGE SCALE GENOMIC DNA]</scope>
    <source>
        <strain evidence="1 2">NPDC058753</strain>
    </source>
</reference>
<proteinExistence type="predicted"/>
<protein>
    <submittedName>
        <fullName evidence="1">Uncharacterized protein</fullName>
    </submittedName>
</protein>
<keyword evidence="2" id="KW-1185">Reference proteome</keyword>
<dbReference type="EMBL" id="JBHYPX010000058">
    <property type="protein sequence ID" value="MFE1355367.1"/>
    <property type="molecule type" value="Genomic_DNA"/>
</dbReference>
<gene>
    <name evidence="1" type="ORF">ACFW6T_25580</name>
</gene>
<sequence>MDDLSVTAPAHQIERIFDMVVAPLKGTAVTEGSLTPREEIIAAYEWAPGRCYRCGTKVDRTAVVGRLVQPTAKIPVRACENCTVRLERSRELAAERYGWPYSPGAL</sequence>
<evidence type="ECO:0000313" key="2">
    <source>
        <dbReference type="Proteomes" id="UP001599542"/>
    </source>
</evidence>
<name>A0ABW6GRH6_9ACTN</name>
<dbReference type="RefSeq" id="WP_380329264.1">
    <property type="nucleotide sequence ID" value="NZ_JBHYPW010000056.1"/>
</dbReference>
<comment type="caution">
    <text evidence="1">The sequence shown here is derived from an EMBL/GenBank/DDBJ whole genome shotgun (WGS) entry which is preliminary data.</text>
</comment>
<organism evidence="1 2">
    <name type="scientific">Kitasatospora phosalacinea</name>
    <dbReference type="NCBI Taxonomy" id="2065"/>
    <lineage>
        <taxon>Bacteria</taxon>
        <taxon>Bacillati</taxon>
        <taxon>Actinomycetota</taxon>
        <taxon>Actinomycetes</taxon>
        <taxon>Kitasatosporales</taxon>
        <taxon>Streptomycetaceae</taxon>
        <taxon>Kitasatospora</taxon>
    </lineage>
</organism>
<evidence type="ECO:0000313" key="1">
    <source>
        <dbReference type="EMBL" id="MFE1355367.1"/>
    </source>
</evidence>
<accession>A0ABW6GRH6</accession>